<keyword evidence="2" id="KW-0812">Transmembrane</keyword>
<keyword evidence="4" id="KW-1185">Reference proteome</keyword>
<feature type="transmembrane region" description="Helical" evidence="2">
    <location>
        <begin position="12"/>
        <end position="31"/>
    </location>
</feature>
<comment type="caution">
    <text evidence="3">The sequence shown here is derived from an EMBL/GenBank/DDBJ whole genome shotgun (WGS) entry which is preliminary data.</text>
</comment>
<dbReference type="EMBL" id="JASHIF010000004">
    <property type="protein sequence ID" value="MDI9858631.1"/>
    <property type="molecule type" value="Genomic_DNA"/>
</dbReference>
<evidence type="ECO:0000256" key="1">
    <source>
        <dbReference type="SAM" id="Coils"/>
    </source>
</evidence>
<keyword evidence="1" id="KW-0175">Coiled coil</keyword>
<accession>A0ABT6Y536</accession>
<name>A0ABT6Y536_9BACT</name>
<dbReference type="Gene3D" id="1.10.287.1490">
    <property type="match status" value="1"/>
</dbReference>
<sequence length="313" mass="34695">MENNNNQTFFKVALGVTVGVIALLSYLFIGARNETFELQKALTTKVEQLSSTQIKLDSISKSLDEKIKEVEMLGGNVAELEKVKAQLESDKKKLKSDLSFSIQKYEAKIKEYETFLATKDEELTKLREENGDLMARNKNLESEKEAALNENAGLKSDKDNLSKTVADYTSQNEELKRKVTIASAMKATNVEVYALASNGKVRDGGRYKASKIDRLKISFGLASNPVAERNNKDIYIRIMDATGAVISADGSSGTMQYDGKELGFTVKQNVLFENNDQKVDVVYAKGSAYKSGKYSIELYSEGFKIGTGTFEVK</sequence>
<evidence type="ECO:0000256" key="2">
    <source>
        <dbReference type="SAM" id="Phobius"/>
    </source>
</evidence>
<keyword evidence="2" id="KW-0472">Membrane</keyword>
<feature type="coiled-coil region" evidence="1">
    <location>
        <begin position="70"/>
        <end position="178"/>
    </location>
</feature>
<evidence type="ECO:0008006" key="5">
    <source>
        <dbReference type="Google" id="ProtNLM"/>
    </source>
</evidence>
<evidence type="ECO:0000313" key="3">
    <source>
        <dbReference type="EMBL" id="MDI9858631.1"/>
    </source>
</evidence>
<dbReference type="RefSeq" id="WP_166579022.1">
    <property type="nucleotide sequence ID" value="NZ_JASHIF010000004.1"/>
</dbReference>
<dbReference type="Proteomes" id="UP001236507">
    <property type="component" value="Unassembled WGS sequence"/>
</dbReference>
<keyword evidence="2" id="KW-1133">Transmembrane helix</keyword>
<evidence type="ECO:0000313" key="4">
    <source>
        <dbReference type="Proteomes" id="UP001236507"/>
    </source>
</evidence>
<gene>
    <name evidence="3" type="ORF">QM524_05380</name>
</gene>
<reference evidence="3 4" key="1">
    <citation type="submission" date="2023-05" db="EMBL/GenBank/DDBJ databases">
        <title>Novel species of genus Flectobacillus isolated from stream in China.</title>
        <authorList>
            <person name="Lu H."/>
        </authorList>
    </citation>
    <scope>NUCLEOTIDE SEQUENCE [LARGE SCALE GENOMIC DNA]</scope>
    <source>
        <strain evidence="3 4">KCTC 42575</strain>
    </source>
</reference>
<proteinExistence type="predicted"/>
<protein>
    <recommendedName>
        <fullName evidence="5">Chromosome segregation protein SMC</fullName>
    </recommendedName>
</protein>
<organism evidence="3 4">
    <name type="scientific">Flectobacillus roseus</name>
    <dbReference type="NCBI Taxonomy" id="502259"/>
    <lineage>
        <taxon>Bacteria</taxon>
        <taxon>Pseudomonadati</taxon>
        <taxon>Bacteroidota</taxon>
        <taxon>Cytophagia</taxon>
        <taxon>Cytophagales</taxon>
        <taxon>Flectobacillaceae</taxon>
        <taxon>Flectobacillus</taxon>
    </lineage>
</organism>